<dbReference type="GeneID" id="94835898"/>
<sequence>MFPPAQNWGNQNQERPHFDGSNRYNNHDQKHQYDQEPGFGFDFPEDEYRPSRPEQDGNRPSRPEQDGNRPSRPDKNHTKPSRPERPNKPEQDENEDDESVNYNDDDNGSTPITKSLSYSTSDNQSTKSKIVGVLTSKYMIGFYIGTCVSLVAIAAFFIIKKKKEANNEDNRNINEPLKSDTLQQVVDA</sequence>
<keyword evidence="2" id="KW-1133">Transmembrane helix</keyword>
<protein>
    <submittedName>
        <fullName evidence="3">Uncharacterized protein</fullName>
    </submittedName>
</protein>
<evidence type="ECO:0000313" key="4">
    <source>
        <dbReference type="Proteomes" id="UP000179807"/>
    </source>
</evidence>
<dbReference type="RefSeq" id="XP_068363726.1">
    <property type="nucleotide sequence ID" value="XM_068501194.1"/>
</dbReference>
<feature type="region of interest" description="Disordered" evidence="1">
    <location>
        <begin position="169"/>
        <end position="188"/>
    </location>
</feature>
<feature type="compositionally biased region" description="Basic and acidic residues" evidence="1">
    <location>
        <begin position="14"/>
        <end position="34"/>
    </location>
</feature>
<evidence type="ECO:0000256" key="2">
    <source>
        <dbReference type="SAM" id="Phobius"/>
    </source>
</evidence>
<keyword evidence="2" id="KW-0472">Membrane</keyword>
<proteinExistence type="predicted"/>
<name>A0A1J4KLM0_9EUKA</name>
<keyword evidence="4" id="KW-1185">Reference proteome</keyword>
<evidence type="ECO:0000256" key="1">
    <source>
        <dbReference type="SAM" id="MobiDB-lite"/>
    </source>
</evidence>
<feature type="transmembrane region" description="Helical" evidence="2">
    <location>
        <begin position="138"/>
        <end position="159"/>
    </location>
</feature>
<feature type="compositionally biased region" description="Polar residues" evidence="1">
    <location>
        <begin position="108"/>
        <end position="127"/>
    </location>
</feature>
<feature type="region of interest" description="Disordered" evidence="1">
    <location>
        <begin position="1"/>
        <end position="127"/>
    </location>
</feature>
<accession>A0A1J4KLM0</accession>
<gene>
    <name evidence="3" type="ORF">TRFO_20096</name>
</gene>
<dbReference type="VEuPathDB" id="TrichDB:TRFO_20096"/>
<dbReference type="AlphaFoldDB" id="A0A1J4KLM0"/>
<feature type="compositionally biased region" description="Acidic residues" evidence="1">
    <location>
        <begin position="92"/>
        <end position="107"/>
    </location>
</feature>
<organism evidence="3 4">
    <name type="scientific">Tritrichomonas foetus</name>
    <dbReference type="NCBI Taxonomy" id="1144522"/>
    <lineage>
        <taxon>Eukaryota</taxon>
        <taxon>Metamonada</taxon>
        <taxon>Parabasalia</taxon>
        <taxon>Tritrichomonadida</taxon>
        <taxon>Tritrichomonadidae</taxon>
        <taxon>Tritrichomonas</taxon>
    </lineage>
</organism>
<reference evidence="3" key="1">
    <citation type="submission" date="2016-10" db="EMBL/GenBank/DDBJ databases">
        <authorList>
            <person name="Benchimol M."/>
            <person name="Almeida L.G."/>
            <person name="Vasconcelos A.T."/>
            <person name="Perreira-Neves A."/>
            <person name="Rosa I.A."/>
            <person name="Tasca T."/>
            <person name="Bogo M.R."/>
            <person name="de Souza W."/>
        </authorList>
    </citation>
    <scope>NUCLEOTIDE SEQUENCE [LARGE SCALE GENOMIC DNA]</scope>
    <source>
        <strain evidence="3">K</strain>
    </source>
</reference>
<evidence type="ECO:0000313" key="3">
    <source>
        <dbReference type="EMBL" id="OHT10590.1"/>
    </source>
</evidence>
<keyword evidence="2" id="KW-0812">Transmembrane</keyword>
<dbReference type="EMBL" id="MLAK01000607">
    <property type="protein sequence ID" value="OHT10590.1"/>
    <property type="molecule type" value="Genomic_DNA"/>
</dbReference>
<dbReference type="Proteomes" id="UP000179807">
    <property type="component" value="Unassembled WGS sequence"/>
</dbReference>
<feature type="compositionally biased region" description="Basic and acidic residues" evidence="1">
    <location>
        <begin position="46"/>
        <end position="91"/>
    </location>
</feature>
<comment type="caution">
    <text evidence="3">The sequence shown here is derived from an EMBL/GenBank/DDBJ whole genome shotgun (WGS) entry which is preliminary data.</text>
</comment>